<reference evidence="2 3" key="1">
    <citation type="submission" date="2024-09" db="EMBL/GenBank/DDBJ databases">
        <title>Chromosome-scale assembly of Riccia sorocarpa.</title>
        <authorList>
            <person name="Paukszto L."/>
        </authorList>
    </citation>
    <scope>NUCLEOTIDE SEQUENCE [LARGE SCALE GENOMIC DNA]</scope>
    <source>
        <strain evidence="2">LP-2024</strain>
        <tissue evidence="2">Aerial parts of the thallus</tissue>
    </source>
</reference>
<protein>
    <recommendedName>
        <fullName evidence="1">Endonuclease/exonuclease/phosphatase domain-containing protein</fullName>
    </recommendedName>
</protein>
<organism evidence="2 3">
    <name type="scientific">Riccia sorocarpa</name>
    <dbReference type="NCBI Taxonomy" id="122646"/>
    <lineage>
        <taxon>Eukaryota</taxon>
        <taxon>Viridiplantae</taxon>
        <taxon>Streptophyta</taxon>
        <taxon>Embryophyta</taxon>
        <taxon>Marchantiophyta</taxon>
        <taxon>Marchantiopsida</taxon>
        <taxon>Marchantiidae</taxon>
        <taxon>Marchantiales</taxon>
        <taxon>Ricciaceae</taxon>
        <taxon>Riccia</taxon>
    </lineage>
</organism>
<dbReference type="InterPro" id="IPR005135">
    <property type="entry name" value="Endo/exonuclease/phosphatase"/>
</dbReference>
<evidence type="ECO:0000313" key="2">
    <source>
        <dbReference type="EMBL" id="KAL3686349.1"/>
    </source>
</evidence>
<dbReference type="Proteomes" id="UP001633002">
    <property type="component" value="Unassembled WGS sequence"/>
</dbReference>
<gene>
    <name evidence="2" type="ORF">R1sor_008923</name>
</gene>
<proteinExistence type="predicted"/>
<keyword evidence="3" id="KW-1185">Reference proteome</keyword>
<evidence type="ECO:0000313" key="3">
    <source>
        <dbReference type="Proteomes" id="UP001633002"/>
    </source>
</evidence>
<sequence>MNIVFGTYNVRALGARPARTRLKNYIREVRQKIDILAIHEHKLREHNLHFLSSTIWPTAKFFLLPAIDGSHAERNPSVQGGKGGVLVAVNPAIAPLIVAHGFLPLNGGIWLHLDLPDGKNIGFAAIYAPNAAANRTRLWEVLEFALDSSRCWIMGGDFNMITSTLEQKGGTPKVISGEELTQWENFTQSYQLQDTFQRKAGALLFSWDNKRAPLPLNAQDPALTSLVNGGRVLKRLDRIYADASVMHMSDPENISTQLKLEEAQTALRTWECEKAKWL</sequence>
<dbReference type="Gene3D" id="3.60.10.10">
    <property type="entry name" value="Endonuclease/exonuclease/phosphatase"/>
    <property type="match status" value="1"/>
</dbReference>
<name>A0ABD3H891_9MARC</name>
<dbReference type="SUPFAM" id="SSF56219">
    <property type="entry name" value="DNase I-like"/>
    <property type="match status" value="1"/>
</dbReference>
<evidence type="ECO:0000259" key="1">
    <source>
        <dbReference type="Pfam" id="PF03372"/>
    </source>
</evidence>
<dbReference type="AlphaFoldDB" id="A0ABD3H891"/>
<dbReference type="InterPro" id="IPR036691">
    <property type="entry name" value="Endo/exonu/phosph_ase_sf"/>
</dbReference>
<feature type="domain" description="Endonuclease/exonuclease/phosphatase" evidence="1">
    <location>
        <begin position="6"/>
        <end position="161"/>
    </location>
</feature>
<accession>A0ABD3H891</accession>
<dbReference type="Pfam" id="PF03372">
    <property type="entry name" value="Exo_endo_phos"/>
    <property type="match status" value="1"/>
</dbReference>
<comment type="caution">
    <text evidence="2">The sequence shown here is derived from an EMBL/GenBank/DDBJ whole genome shotgun (WGS) entry which is preliminary data.</text>
</comment>
<dbReference type="EMBL" id="JBJQOH010000005">
    <property type="protein sequence ID" value="KAL3686349.1"/>
    <property type="molecule type" value="Genomic_DNA"/>
</dbReference>